<dbReference type="AlphaFoldDB" id="A0A1G2SIM5"/>
<dbReference type="InterPro" id="IPR000630">
    <property type="entry name" value="Ribosomal_uS8"/>
</dbReference>
<dbReference type="Pfam" id="PF00410">
    <property type="entry name" value="Ribosomal_S8"/>
    <property type="match status" value="1"/>
</dbReference>
<dbReference type="GO" id="GO:0019843">
    <property type="term" value="F:rRNA binding"/>
    <property type="evidence" value="ECO:0007669"/>
    <property type="project" value="UniProtKB-UniRule"/>
</dbReference>
<keyword evidence="5" id="KW-0694">RNA-binding</keyword>
<keyword evidence="2 5" id="KW-0689">Ribosomal protein</keyword>
<protein>
    <recommendedName>
        <fullName evidence="4 5">Small ribosomal subunit protein uS8</fullName>
    </recommendedName>
</protein>
<accession>A0A1G2SIM5</accession>
<dbReference type="Gene3D" id="3.30.1370.30">
    <property type="match status" value="1"/>
</dbReference>
<dbReference type="FunFam" id="3.30.1490.10:FF:000001">
    <property type="entry name" value="30S ribosomal protein S8"/>
    <property type="match status" value="1"/>
</dbReference>
<sequence>MMVTDPVADMLNRIKNAGVVRHPTVTVQHSKFVLAIAEALKRHGYIVSIEKKGKKAIKLLEIELAYDERKTPKLKGVERISKPSRRLYCGAKGLKPVRNGYGLIMLSTPKGVLSGSEARKESVGGEMLFKIW</sequence>
<dbReference type="GO" id="GO:0005840">
    <property type="term" value="C:ribosome"/>
    <property type="evidence" value="ECO:0007669"/>
    <property type="project" value="UniProtKB-KW"/>
</dbReference>
<dbReference type="InterPro" id="IPR035987">
    <property type="entry name" value="Ribosomal_uS8_sf"/>
</dbReference>
<evidence type="ECO:0000256" key="3">
    <source>
        <dbReference type="ARBA" id="ARBA00023274"/>
    </source>
</evidence>
<comment type="similarity">
    <text evidence="1 5">Belongs to the universal ribosomal protein uS8 family.</text>
</comment>
<evidence type="ECO:0000313" key="6">
    <source>
        <dbReference type="EMBL" id="OHA84870.1"/>
    </source>
</evidence>
<dbReference type="STRING" id="1802730.A2591_00910"/>
<dbReference type="Proteomes" id="UP000178168">
    <property type="component" value="Unassembled WGS sequence"/>
</dbReference>
<dbReference type="EMBL" id="MHUZ01000034">
    <property type="protein sequence ID" value="OHA84870.1"/>
    <property type="molecule type" value="Genomic_DNA"/>
</dbReference>
<dbReference type="SUPFAM" id="SSF56047">
    <property type="entry name" value="Ribosomal protein S8"/>
    <property type="match status" value="1"/>
</dbReference>
<comment type="caution">
    <text evidence="6">The sequence shown here is derived from an EMBL/GenBank/DDBJ whole genome shotgun (WGS) entry which is preliminary data.</text>
</comment>
<evidence type="ECO:0000256" key="2">
    <source>
        <dbReference type="ARBA" id="ARBA00022980"/>
    </source>
</evidence>
<comment type="subunit">
    <text evidence="5">Part of the 30S ribosomal subunit. Contacts proteins S5 and S12.</text>
</comment>
<evidence type="ECO:0000256" key="1">
    <source>
        <dbReference type="ARBA" id="ARBA00006471"/>
    </source>
</evidence>
<dbReference type="PANTHER" id="PTHR11758">
    <property type="entry name" value="40S RIBOSOMAL PROTEIN S15A"/>
    <property type="match status" value="1"/>
</dbReference>
<evidence type="ECO:0000256" key="4">
    <source>
        <dbReference type="ARBA" id="ARBA00035258"/>
    </source>
</evidence>
<comment type="function">
    <text evidence="5">One of the primary rRNA binding proteins, it binds directly to 16S rRNA central domain where it helps coordinate assembly of the platform of the 30S subunit.</text>
</comment>
<evidence type="ECO:0000313" key="7">
    <source>
        <dbReference type="Proteomes" id="UP000178168"/>
    </source>
</evidence>
<dbReference type="GO" id="GO:0006412">
    <property type="term" value="P:translation"/>
    <property type="evidence" value="ECO:0007669"/>
    <property type="project" value="UniProtKB-UniRule"/>
</dbReference>
<name>A0A1G2SIM5_9BACT</name>
<organism evidence="6 7">
    <name type="scientific">Candidatus Yonathbacteria bacterium RIFOXYD1_FULL_52_36</name>
    <dbReference type="NCBI Taxonomy" id="1802730"/>
    <lineage>
        <taxon>Bacteria</taxon>
        <taxon>Candidatus Yonathiibacteriota</taxon>
    </lineage>
</organism>
<keyword evidence="3 5" id="KW-0687">Ribonucleoprotein</keyword>
<dbReference type="GO" id="GO:0003735">
    <property type="term" value="F:structural constituent of ribosome"/>
    <property type="evidence" value="ECO:0007669"/>
    <property type="project" value="InterPro"/>
</dbReference>
<evidence type="ECO:0000256" key="5">
    <source>
        <dbReference type="HAMAP-Rule" id="MF_01302"/>
    </source>
</evidence>
<gene>
    <name evidence="5" type="primary">rpsH</name>
    <name evidence="6" type="ORF">A2591_00910</name>
</gene>
<reference evidence="6 7" key="1">
    <citation type="journal article" date="2016" name="Nat. Commun.">
        <title>Thousands of microbial genomes shed light on interconnected biogeochemical processes in an aquifer system.</title>
        <authorList>
            <person name="Anantharaman K."/>
            <person name="Brown C.T."/>
            <person name="Hug L.A."/>
            <person name="Sharon I."/>
            <person name="Castelle C.J."/>
            <person name="Probst A.J."/>
            <person name="Thomas B.C."/>
            <person name="Singh A."/>
            <person name="Wilkins M.J."/>
            <person name="Karaoz U."/>
            <person name="Brodie E.L."/>
            <person name="Williams K.H."/>
            <person name="Hubbard S.S."/>
            <person name="Banfield J.F."/>
        </authorList>
    </citation>
    <scope>NUCLEOTIDE SEQUENCE [LARGE SCALE GENOMIC DNA]</scope>
</reference>
<proteinExistence type="inferred from homology"/>
<keyword evidence="5" id="KW-0699">rRNA-binding</keyword>
<dbReference type="GO" id="GO:0005737">
    <property type="term" value="C:cytoplasm"/>
    <property type="evidence" value="ECO:0007669"/>
    <property type="project" value="UniProtKB-ARBA"/>
</dbReference>
<dbReference type="NCBIfam" id="NF001109">
    <property type="entry name" value="PRK00136.1"/>
    <property type="match status" value="1"/>
</dbReference>
<dbReference type="HAMAP" id="MF_01302_B">
    <property type="entry name" value="Ribosomal_uS8_B"/>
    <property type="match status" value="1"/>
</dbReference>
<dbReference type="GO" id="GO:1990904">
    <property type="term" value="C:ribonucleoprotein complex"/>
    <property type="evidence" value="ECO:0007669"/>
    <property type="project" value="UniProtKB-KW"/>
</dbReference>
<dbReference type="Gene3D" id="3.30.1490.10">
    <property type="match status" value="1"/>
</dbReference>